<dbReference type="Gramene" id="PHT75433">
    <property type="protein sequence ID" value="PHT75433"/>
    <property type="gene ID" value="T459_18955"/>
</dbReference>
<dbReference type="Pfam" id="PF02902">
    <property type="entry name" value="Peptidase_C48"/>
    <property type="match status" value="1"/>
</dbReference>
<feature type="domain" description="Ubiquitin-like protease family profile" evidence="4">
    <location>
        <begin position="257"/>
        <end position="305"/>
    </location>
</feature>
<accession>A0A2G2Z0C5</accession>
<dbReference type="PANTHER" id="PTHR31470:SF46">
    <property type="entry name" value="ULP1 PROTEASE FAMILY, C-TERMINAL CATALYTIC DOMAIN CONTAINING PROTEIN"/>
    <property type="match status" value="1"/>
</dbReference>
<keyword evidence="3" id="KW-0378">Hydrolase</keyword>
<evidence type="ECO:0000256" key="3">
    <source>
        <dbReference type="ARBA" id="ARBA00022801"/>
    </source>
</evidence>
<dbReference type="Gene3D" id="3.40.395.10">
    <property type="entry name" value="Adenoviral Proteinase, Chain A"/>
    <property type="match status" value="1"/>
</dbReference>
<dbReference type="PANTHER" id="PTHR31470">
    <property type="entry name" value="CYSTEINE PROTEINASES SUPERFAMILY PROTEIN-RELATED-RELATED"/>
    <property type="match status" value="1"/>
</dbReference>
<evidence type="ECO:0000313" key="5">
    <source>
        <dbReference type="EMBL" id="PHT75433.1"/>
    </source>
</evidence>
<evidence type="ECO:0000256" key="1">
    <source>
        <dbReference type="ARBA" id="ARBA00005234"/>
    </source>
</evidence>
<dbReference type="EMBL" id="AYRZ02000007">
    <property type="protein sequence ID" value="PHT75433.1"/>
    <property type="molecule type" value="Genomic_DNA"/>
</dbReference>
<sequence>MDFPNHEGLECPFLSDLSSWLQSKLNPQHPFTPNNHPSSLTTAAQVHDNDSSFDSDLTVIPDRKIVDGIKIELFEATAITRKIILEGGHVIIDDGSGSGSGCGSGSGATVEANDAPFTILKQQGIMIIIMLVIHIFLQILPHLANVLHANVDVTAEATAEEHNITVDNPSTASKEEEKVEPVSLGERNNYPFEGFNISDKAPKKLTKLINNYSEWIFDGLLKHHTGRYCQQQPEVSQNKECLINIIKGFNIPAGLPWHSVDKVYIPINCGDEFHWILAVVILKKRRIRVHDSMLRRRHSSPSSEIQKLAKILATYLNMSGFLDQKVTYRRLKHTKIK</sequence>
<dbReference type="InterPro" id="IPR038765">
    <property type="entry name" value="Papain-like_cys_pep_sf"/>
</dbReference>
<reference evidence="5 6" key="2">
    <citation type="journal article" date="2017" name="Genome Biol.">
        <title>New reference genome sequences of hot pepper reveal the massive evolution of plant disease-resistance genes by retroduplication.</title>
        <authorList>
            <person name="Kim S."/>
            <person name="Park J."/>
            <person name="Yeom S.I."/>
            <person name="Kim Y.M."/>
            <person name="Seo E."/>
            <person name="Kim K.T."/>
            <person name="Kim M.S."/>
            <person name="Lee J.M."/>
            <person name="Cheong K."/>
            <person name="Shin H.S."/>
            <person name="Kim S.B."/>
            <person name="Han K."/>
            <person name="Lee J."/>
            <person name="Park M."/>
            <person name="Lee H.A."/>
            <person name="Lee H.Y."/>
            <person name="Lee Y."/>
            <person name="Oh S."/>
            <person name="Lee J.H."/>
            <person name="Choi E."/>
            <person name="Choi E."/>
            <person name="Lee S.E."/>
            <person name="Jeon J."/>
            <person name="Kim H."/>
            <person name="Choi G."/>
            <person name="Song H."/>
            <person name="Lee J."/>
            <person name="Lee S.C."/>
            <person name="Kwon J.K."/>
            <person name="Lee H.Y."/>
            <person name="Koo N."/>
            <person name="Hong Y."/>
            <person name="Kim R.W."/>
            <person name="Kang W.H."/>
            <person name="Huh J.H."/>
            <person name="Kang B.C."/>
            <person name="Yang T.J."/>
            <person name="Lee Y.H."/>
            <person name="Bennetzen J.L."/>
            <person name="Choi D."/>
        </authorList>
    </citation>
    <scope>NUCLEOTIDE SEQUENCE [LARGE SCALE GENOMIC DNA]</scope>
    <source>
        <strain evidence="6">cv. CM334</strain>
    </source>
</reference>
<comment type="similarity">
    <text evidence="1">Belongs to the peptidase C48 family.</text>
</comment>
<evidence type="ECO:0000313" key="6">
    <source>
        <dbReference type="Proteomes" id="UP000222542"/>
    </source>
</evidence>
<name>A0A2G2Z0C5_CAPAN</name>
<comment type="caution">
    <text evidence="5">The sequence shown here is derived from an EMBL/GenBank/DDBJ whole genome shotgun (WGS) entry which is preliminary data.</text>
</comment>
<dbReference type="AlphaFoldDB" id="A0A2G2Z0C5"/>
<organism evidence="5 6">
    <name type="scientific">Capsicum annuum</name>
    <name type="common">Capsicum pepper</name>
    <dbReference type="NCBI Taxonomy" id="4072"/>
    <lineage>
        <taxon>Eukaryota</taxon>
        <taxon>Viridiplantae</taxon>
        <taxon>Streptophyta</taxon>
        <taxon>Embryophyta</taxon>
        <taxon>Tracheophyta</taxon>
        <taxon>Spermatophyta</taxon>
        <taxon>Magnoliopsida</taxon>
        <taxon>eudicotyledons</taxon>
        <taxon>Gunneridae</taxon>
        <taxon>Pentapetalae</taxon>
        <taxon>asterids</taxon>
        <taxon>lamiids</taxon>
        <taxon>Solanales</taxon>
        <taxon>Solanaceae</taxon>
        <taxon>Solanoideae</taxon>
        <taxon>Capsiceae</taxon>
        <taxon>Capsicum</taxon>
    </lineage>
</organism>
<protein>
    <recommendedName>
        <fullName evidence="4">Ubiquitin-like protease family profile domain-containing protein</fullName>
    </recommendedName>
</protein>
<evidence type="ECO:0000256" key="2">
    <source>
        <dbReference type="ARBA" id="ARBA00022670"/>
    </source>
</evidence>
<proteinExistence type="inferred from homology"/>
<dbReference type="SUPFAM" id="SSF54001">
    <property type="entry name" value="Cysteine proteinases"/>
    <property type="match status" value="1"/>
</dbReference>
<dbReference type="GO" id="GO:0006508">
    <property type="term" value="P:proteolysis"/>
    <property type="evidence" value="ECO:0007669"/>
    <property type="project" value="UniProtKB-KW"/>
</dbReference>
<dbReference type="GO" id="GO:0008234">
    <property type="term" value="F:cysteine-type peptidase activity"/>
    <property type="evidence" value="ECO:0007669"/>
    <property type="project" value="InterPro"/>
</dbReference>
<gene>
    <name evidence="5" type="ORF">T459_18955</name>
</gene>
<dbReference type="InterPro" id="IPR003653">
    <property type="entry name" value="Peptidase_C48_C"/>
</dbReference>
<keyword evidence="2" id="KW-0645">Protease</keyword>
<reference evidence="5 6" key="1">
    <citation type="journal article" date="2014" name="Nat. Genet.">
        <title>Genome sequence of the hot pepper provides insights into the evolution of pungency in Capsicum species.</title>
        <authorList>
            <person name="Kim S."/>
            <person name="Park M."/>
            <person name="Yeom S.I."/>
            <person name="Kim Y.M."/>
            <person name="Lee J.M."/>
            <person name="Lee H.A."/>
            <person name="Seo E."/>
            <person name="Choi J."/>
            <person name="Cheong K."/>
            <person name="Kim K.T."/>
            <person name="Jung K."/>
            <person name="Lee G.W."/>
            <person name="Oh S.K."/>
            <person name="Bae C."/>
            <person name="Kim S.B."/>
            <person name="Lee H.Y."/>
            <person name="Kim S.Y."/>
            <person name="Kim M.S."/>
            <person name="Kang B.C."/>
            <person name="Jo Y.D."/>
            <person name="Yang H.B."/>
            <person name="Jeong H.J."/>
            <person name="Kang W.H."/>
            <person name="Kwon J.K."/>
            <person name="Shin C."/>
            <person name="Lim J.Y."/>
            <person name="Park J.H."/>
            <person name="Huh J.H."/>
            <person name="Kim J.S."/>
            <person name="Kim B.D."/>
            <person name="Cohen O."/>
            <person name="Paran I."/>
            <person name="Suh M.C."/>
            <person name="Lee S.B."/>
            <person name="Kim Y.K."/>
            <person name="Shin Y."/>
            <person name="Noh S.J."/>
            <person name="Park J."/>
            <person name="Seo Y.S."/>
            <person name="Kwon S.Y."/>
            <person name="Kim H.A."/>
            <person name="Park J.M."/>
            <person name="Kim H.J."/>
            <person name="Choi S.B."/>
            <person name="Bosland P.W."/>
            <person name="Reeves G."/>
            <person name="Jo S.H."/>
            <person name="Lee B.W."/>
            <person name="Cho H.T."/>
            <person name="Choi H.S."/>
            <person name="Lee M.S."/>
            <person name="Yu Y."/>
            <person name="Do Choi Y."/>
            <person name="Park B.S."/>
            <person name="van Deynze A."/>
            <person name="Ashrafi H."/>
            <person name="Hill T."/>
            <person name="Kim W.T."/>
            <person name="Pai H.S."/>
            <person name="Ahn H.K."/>
            <person name="Yeam I."/>
            <person name="Giovannoni J.J."/>
            <person name="Rose J.K."/>
            <person name="Sorensen I."/>
            <person name="Lee S.J."/>
            <person name="Kim R.W."/>
            <person name="Choi I.Y."/>
            <person name="Choi B.S."/>
            <person name="Lim J.S."/>
            <person name="Lee Y.H."/>
            <person name="Choi D."/>
        </authorList>
    </citation>
    <scope>NUCLEOTIDE SEQUENCE [LARGE SCALE GENOMIC DNA]</scope>
    <source>
        <strain evidence="6">cv. CM334</strain>
    </source>
</reference>
<dbReference type="Proteomes" id="UP000222542">
    <property type="component" value="Unassembled WGS sequence"/>
</dbReference>
<keyword evidence="6" id="KW-1185">Reference proteome</keyword>
<evidence type="ECO:0000259" key="4">
    <source>
        <dbReference type="Pfam" id="PF02902"/>
    </source>
</evidence>